<dbReference type="InterPro" id="IPR038071">
    <property type="entry name" value="UROD/MetE-like_sf"/>
</dbReference>
<dbReference type="InterPro" id="IPR000257">
    <property type="entry name" value="Uroporphyrinogen_deCOase"/>
</dbReference>
<dbReference type="CDD" id="cd03465">
    <property type="entry name" value="URO-D_like"/>
    <property type="match status" value="1"/>
</dbReference>
<sequence length="344" mass="38563">MTGYERIQAALSGKRADKTPIMLHNFMMAAREAGYTMEQYRNDPKIIADTFIRAVEKYQYDGITVDIDTVTLTGACGVPVDFPNDEPARSHEGLLDSLMDVEQLKPLRIQTYKYVDIWCEAVYLLKQHFQQEIFIRGNCDQAPFSLATMLRGTENLMLDLCLEPQERVFALLDYCLEATTQFVSLMKGAGADMISNGDSPAGPSMMSPEMYQTFALPYEKKVCDWSHQQGLPYLLHICGNTDIILDDMISVGADVLELDYLTNTLVAENKMRDRVAFAGNIDPSGVLALGTPALVAEKTEELLRIFQDNPRFILNAGCAIPPTTPAENLETMIRVARDFEYPLK</sequence>
<protein>
    <submittedName>
        <fullName evidence="2">Uroporphyrinogen decarboxylase family protein</fullName>
    </submittedName>
</protein>
<dbReference type="PANTHER" id="PTHR47099">
    <property type="entry name" value="METHYLCOBAMIDE:COM METHYLTRANSFERASE MTBA"/>
    <property type="match status" value="1"/>
</dbReference>
<organism evidence="2 3">
    <name type="scientific">Parabacteroides faecalis</name>
    <dbReference type="NCBI Taxonomy" id="2924040"/>
    <lineage>
        <taxon>Bacteria</taxon>
        <taxon>Pseudomonadati</taxon>
        <taxon>Bacteroidota</taxon>
        <taxon>Bacteroidia</taxon>
        <taxon>Bacteroidales</taxon>
        <taxon>Tannerellaceae</taxon>
        <taxon>Parabacteroides</taxon>
    </lineage>
</organism>
<dbReference type="InterPro" id="IPR052024">
    <property type="entry name" value="Methanogen_methyltrans"/>
</dbReference>
<feature type="domain" description="Uroporphyrinogen decarboxylase (URO-D)" evidence="1">
    <location>
        <begin position="5"/>
        <end position="338"/>
    </location>
</feature>
<dbReference type="SUPFAM" id="SSF51726">
    <property type="entry name" value="UROD/MetE-like"/>
    <property type="match status" value="1"/>
</dbReference>
<evidence type="ECO:0000313" key="3">
    <source>
        <dbReference type="Proteomes" id="UP001165444"/>
    </source>
</evidence>
<dbReference type="RefSeq" id="WP_243323114.1">
    <property type="nucleotide sequence ID" value="NZ_JAKZMM010000002.1"/>
</dbReference>
<dbReference type="Pfam" id="PF01208">
    <property type="entry name" value="URO-D"/>
    <property type="match status" value="1"/>
</dbReference>
<reference evidence="2 3" key="1">
    <citation type="submission" date="2022-03" db="EMBL/GenBank/DDBJ databases">
        <title>Parabacteroides sp. nov. isolated from swine feces.</title>
        <authorList>
            <person name="Bak J.E."/>
        </authorList>
    </citation>
    <scope>NUCLEOTIDE SEQUENCE [LARGE SCALE GENOMIC DNA]</scope>
    <source>
        <strain evidence="2 3">AGMB00274</strain>
    </source>
</reference>
<dbReference type="PANTHER" id="PTHR47099:SF1">
    <property type="entry name" value="METHYLCOBAMIDE:COM METHYLTRANSFERASE MTBA"/>
    <property type="match status" value="1"/>
</dbReference>
<proteinExistence type="predicted"/>
<evidence type="ECO:0000259" key="1">
    <source>
        <dbReference type="Pfam" id="PF01208"/>
    </source>
</evidence>
<dbReference type="Proteomes" id="UP001165444">
    <property type="component" value="Unassembled WGS sequence"/>
</dbReference>
<evidence type="ECO:0000313" key="2">
    <source>
        <dbReference type="EMBL" id="MCJ2379272.1"/>
    </source>
</evidence>
<dbReference type="Gene3D" id="3.20.20.210">
    <property type="match status" value="1"/>
</dbReference>
<comment type="caution">
    <text evidence="2">The sequence shown here is derived from an EMBL/GenBank/DDBJ whole genome shotgun (WGS) entry which is preliminary data.</text>
</comment>
<dbReference type="EMBL" id="JAKZMM010000002">
    <property type="protein sequence ID" value="MCJ2379272.1"/>
    <property type="molecule type" value="Genomic_DNA"/>
</dbReference>
<accession>A0ABT0BWZ0</accession>
<name>A0ABT0BWZ0_9BACT</name>
<keyword evidence="3" id="KW-1185">Reference proteome</keyword>
<gene>
    <name evidence="2" type="ORF">MUN53_01340</name>
</gene>